<dbReference type="PANTHER" id="PTHR30354:SF7">
    <property type="entry name" value="BLL7963 PROTEIN"/>
    <property type="match status" value="1"/>
</dbReference>
<dbReference type="AlphaFoldDB" id="A0A5C8CHZ5"/>
<keyword evidence="1" id="KW-0812">Transmembrane</keyword>
<dbReference type="EMBL" id="SAXT01000004">
    <property type="protein sequence ID" value="TXJ12448.1"/>
    <property type="molecule type" value="Genomic_DNA"/>
</dbReference>
<dbReference type="Pfam" id="PF02447">
    <property type="entry name" value="GntP_permease"/>
    <property type="match status" value="1"/>
</dbReference>
<dbReference type="PANTHER" id="PTHR30354">
    <property type="entry name" value="GNT FAMILY GLUCONATE TRANSPORTER"/>
    <property type="match status" value="1"/>
</dbReference>
<accession>A0A5C8CHZ5</accession>
<name>A0A5C8CHZ5_9SPIR</name>
<keyword evidence="1" id="KW-1133">Transmembrane helix</keyword>
<feature type="transmembrane region" description="Helical" evidence="1">
    <location>
        <begin position="174"/>
        <end position="195"/>
    </location>
</feature>
<proteinExistence type="predicted"/>
<dbReference type="InterPro" id="IPR003474">
    <property type="entry name" value="Glcn_transporter"/>
</dbReference>
<dbReference type="GO" id="GO:0005886">
    <property type="term" value="C:plasma membrane"/>
    <property type="evidence" value="ECO:0007669"/>
    <property type="project" value="TreeGrafter"/>
</dbReference>
<organism evidence="2 3">
    <name type="scientific">Brachyspira aalborgi</name>
    <dbReference type="NCBI Taxonomy" id="29522"/>
    <lineage>
        <taxon>Bacteria</taxon>
        <taxon>Pseudomonadati</taxon>
        <taxon>Spirochaetota</taxon>
        <taxon>Spirochaetia</taxon>
        <taxon>Brachyspirales</taxon>
        <taxon>Brachyspiraceae</taxon>
        <taxon>Brachyspira</taxon>
    </lineage>
</organism>
<feature type="transmembrane region" description="Helical" evidence="1">
    <location>
        <begin position="408"/>
        <end position="431"/>
    </location>
</feature>
<feature type="transmembrane region" description="Helical" evidence="1">
    <location>
        <begin position="95"/>
        <end position="125"/>
    </location>
</feature>
<keyword evidence="1" id="KW-0472">Membrane</keyword>
<dbReference type="RefSeq" id="WP_147758373.1">
    <property type="nucleotide sequence ID" value="NZ_SAXT01000004.1"/>
</dbReference>
<evidence type="ECO:0000313" key="2">
    <source>
        <dbReference type="EMBL" id="TXJ12448.1"/>
    </source>
</evidence>
<evidence type="ECO:0000256" key="1">
    <source>
        <dbReference type="SAM" id="Phobius"/>
    </source>
</evidence>
<comment type="caution">
    <text evidence="2">The sequence shown here is derived from an EMBL/GenBank/DDBJ whole genome shotgun (WGS) entry which is preliminary data.</text>
</comment>
<gene>
    <name evidence="2" type="ORF">EPJ80_06595</name>
</gene>
<feature type="transmembrane region" description="Helical" evidence="1">
    <location>
        <begin position="137"/>
        <end position="154"/>
    </location>
</feature>
<feature type="transmembrane region" description="Helical" evidence="1">
    <location>
        <begin position="252"/>
        <end position="269"/>
    </location>
</feature>
<dbReference type="Proteomes" id="UP000325116">
    <property type="component" value="Unassembled WGS sequence"/>
</dbReference>
<evidence type="ECO:0000313" key="3">
    <source>
        <dbReference type="Proteomes" id="UP000325116"/>
    </source>
</evidence>
<feature type="transmembrane region" description="Helical" evidence="1">
    <location>
        <begin position="229"/>
        <end position="246"/>
    </location>
</feature>
<protein>
    <submittedName>
        <fullName evidence="2">GntP family permease</fullName>
    </submittedName>
</protein>
<sequence>MLGILLGLICLAFLTYKGMSILWVAPVSALVVAAFGGMNLLDAFTGDFMKAFGGYATSWFPMFMLGAIFGKVMEVTGAAESIAHFLAKKIGYKRAIIAVVVICGVLTYGGVSLFVVVFVMYPMGLALFREANLPRKMLPGSIALGAFAFTMTAFPGTPQLTNVIPATYFGTGPMSAPVIGIICGILMFILGILWLQYRTKKLQAAGEVFDEPEGETTAGVSNPEDLPKWYLAIIPPLLIIILFNAVKLNIVVALLVGVLAGIIIFIRRLKTFANVIKTLNDGASGSMLAILNTAAGVGFGGVIKAVPGFEQLKTLVTGIDASPLISEAIAINVLAGATGSSSGGVSIVLEALGPQFIELAKQSGISLEVFSRVASISAGGLDTLPQCGAVLTVLAVTKLTHKDSYIDIFMCCTVIPISATILAIILGTLGVV</sequence>
<reference evidence="2 3" key="1">
    <citation type="journal article" date="1992" name="Lakartidningen">
        <title>[Penicillin V and not amoxicillin is the first choice preparation in acute otitis].</title>
        <authorList>
            <person name="Kamme C."/>
            <person name="Lundgren K."/>
            <person name="Prellner K."/>
        </authorList>
    </citation>
    <scope>NUCLEOTIDE SEQUENCE [LARGE SCALE GENOMIC DNA]</scope>
    <source>
        <strain evidence="2 3">W1</strain>
    </source>
</reference>
<dbReference type="GO" id="GO:0015128">
    <property type="term" value="F:gluconate transmembrane transporter activity"/>
    <property type="evidence" value="ECO:0007669"/>
    <property type="project" value="InterPro"/>
</dbReference>